<protein>
    <submittedName>
        <fullName evidence="1">Uncharacterized protein</fullName>
    </submittedName>
</protein>
<dbReference type="GeneID" id="39583422"/>
<gene>
    <name evidence="1" type="ORF">SODALDRAFT_377927</name>
</gene>
<evidence type="ECO:0000313" key="2">
    <source>
        <dbReference type="Proteomes" id="UP000272025"/>
    </source>
</evidence>
<name>A0A3N2Q0B0_SODAK</name>
<evidence type="ECO:0000313" key="1">
    <source>
        <dbReference type="EMBL" id="ROT40045.1"/>
    </source>
</evidence>
<dbReference type="Proteomes" id="UP000272025">
    <property type="component" value="Unassembled WGS sequence"/>
</dbReference>
<organism evidence="1 2">
    <name type="scientific">Sodiomyces alkalinus (strain CBS 110278 / VKM F-3762 / F11)</name>
    <name type="common">Alkaliphilic filamentous fungus</name>
    <dbReference type="NCBI Taxonomy" id="1314773"/>
    <lineage>
        <taxon>Eukaryota</taxon>
        <taxon>Fungi</taxon>
        <taxon>Dikarya</taxon>
        <taxon>Ascomycota</taxon>
        <taxon>Pezizomycotina</taxon>
        <taxon>Sordariomycetes</taxon>
        <taxon>Hypocreomycetidae</taxon>
        <taxon>Glomerellales</taxon>
        <taxon>Plectosphaerellaceae</taxon>
        <taxon>Sodiomyces</taxon>
    </lineage>
</organism>
<keyword evidence="2" id="KW-1185">Reference proteome</keyword>
<proteinExistence type="predicted"/>
<accession>A0A3N2Q0B0</accession>
<dbReference type="AlphaFoldDB" id="A0A3N2Q0B0"/>
<dbReference type="RefSeq" id="XP_028467851.1">
    <property type="nucleotide sequence ID" value="XM_028614945.1"/>
</dbReference>
<reference evidence="1 2" key="1">
    <citation type="journal article" date="2018" name="Mol. Ecol.">
        <title>The obligate alkalophilic soda-lake fungus Sodiomyces alkalinus has shifted to a protein diet.</title>
        <authorList>
            <person name="Grum-Grzhimaylo A.A."/>
            <person name="Falkoski D.L."/>
            <person name="van den Heuvel J."/>
            <person name="Valero-Jimenez C.A."/>
            <person name="Min B."/>
            <person name="Choi I.G."/>
            <person name="Lipzen A."/>
            <person name="Daum C.G."/>
            <person name="Aanen D.K."/>
            <person name="Tsang A."/>
            <person name="Henrissat B."/>
            <person name="Bilanenko E.N."/>
            <person name="de Vries R.P."/>
            <person name="van Kan J.A.L."/>
            <person name="Grigoriev I.V."/>
            <person name="Debets A.J.M."/>
        </authorList>
    </citation>
    <scope>NUCLEOTIDE SEQUENCE [LARGE SCALE GENOMIC DNA]</scope>
    <source>
        <strain evidence="1 2">F11</strain>
    </source>
</reference>
<dbReference type="EMBL" id="ML119053">
    <property type="protein sequence ID" value="ROT40045.1"/>
    <property type="molecule type" value="Genomic_DNA"/>
</dbReference>
<sequence>MGSRNYHHLTQQVASRDMVLGRTLTPTAHQYTESLVLDIILGHFAWATFTGLTTAHLQFRELSYLGWFDRHASGHRLSTKLTHSTKAQFAYPLLAVLLFQKLHDGICIFLGVPHILTRSVAHFTTTPTTDRYRDTFASGLSPNRRSDILALPLSATLISPKRRMRIDAWRHEIALSAAECSCATRSLPSLAAQRGGDKGLGSVFRKRYPQNIAVDGCTRSIDGIYTYIGDNQPSHSISSGEMENMQARGHSFPVCHTCARLGAPAFMAENTGNKSSSLHLPGNDSLDEGCIKPRKDHNSRASALSMPRKFQRACFEQHRKALTYRTKADAHADHHVIGRFTHLTEHQLPSPFGPH</sequence>